<gene>
    <name evidence="2" type="ORF">ACFQDM_04005</name>
</gene>
<dbReference type="Pfam" id="PF13469">
    <property type="entry name" value="Sulfotransfer_3"/>
    <property type="match status" value="1"/>
</dbReference>
<sequence length="601" mass="66074">MSDQAEQLLNLAVDALQNGKAALSIALSDQALALLQRGDSRVPEALSLRGTAKSSQRDLSGFDDLRQSIALDPKEPQFHMALGQALFAHGRTQEAEAPLFQAFQLSRGKPVVANLLGRCLIQNGKAFQAVQVLGPSVEAGRATAGMIKLFAEARFHSGDIYGAKDVFDQLYGATGPQTVEEKLQLARICMALRDYPAAQALIDDILRIEPRSVEARVSALRLADWLDQPDRLAEQCDWLSKNGGDRFDALTLVIEHAREFTPALAGRVEAALKAQLAPGDEFASLGLAYALRLDREKRFDQAWSVAQDTNQRWAEHRGLLQTEETRRARQKADQGRLETALRLFEADAGEARSAEKAGFIYLIGAPRTGSSLIQSILAGPEGVESVGERTSLFPYLWEAVEHGMSEAGFASYRAKLAAADQAGLARQGVTGRTLVDKTPHHLYVAGLLERINPGARFIQVLRDAGDVGLSMFLRPFSTAFPEATGLHTMADVLSFRLEARQRWVDAGLPISVFSYDGFTHAPEAEGKRLFRLAELDWNEAYLNPNARPEPVQTFSSRQVRKPISARQVPHWKSYEMFAPDAFERLSSVTDAQNAIIRTNLS</sequence>
<dbReference type="RefSeq" id="WP_377375805.1">
    <property type="nucleotide sequence ID" value="NZ_JBHSSW010000004.1"/>
</dbReference>
<dbReference type="SUPFAM" id="SSF48452">
    <property type="entry name" value="TPR-like"/>
    <property type="match status" value="1"/>
</dbReference>
<dbReference type="Proteomes" id="UP001596303">
    <property type="component" value="Unassembled WGS sequence"/>
</dbReference>
<evidence type="ECO:0000313" key="2">
    <source>
        <dbReference type="EMBL" id="MFC6197225.1"/>
    </source>
</evidence>
<name>A0ABW1S6E2_9PROT</name>
<keyword evidence="3" id="KW-1185">Reference proteome</keyword>
<dbReference type="EMBL" id="JBHSSW010000004">
    <property type="protein sequence ID" value="MFC6197225.1"/>
    <property type="molecule type" value="Genomic_DNA"/>
</dbReference>
<evidence type="ECO:0000313" key="3">
    <source>
        <dbReference type="Proteomes" id="UP001596303"/>
    </source>
</evidence>
<organism evidence="2 3">
    <name type="scientific">Ponticaulis profundi</name>
    <dbReference type="NCBI Taxonomy" id="2665222"/>
    <lineage>
        <taxon>Bacteria</taxon>
        <taxon>Pseudomonadati</taxon>
        <taxon>Pseudomonadota</taxon>
        <taxon>Alphaproteobacteria</taxon>
        <taxon>Hyphomonadales</taxon>
        <taxon>Hyphomonadaceae</taxon>
        <taxon>Ponticaulis</taxon>
    </lineage>
</organism>
<dbReference type="InterPro" id="IPR026634">
    <property type="entry name" value="TPST-like"/>
</dbReference>
<dbReference type="Gene3D" id="3.40.50.300">
    <property type="entry name" value="P-loop containing nucleotide triphosphate hydrolases"/>
    <property type="match status" value="1"/>
</dbReference>
<dbReference type="PANTHER" id="PTHR12788">
    <property type="entry name" value="PROTEIN-TYROSINE SULFOTRANSFERASE 2"/>
    <property type="match status" value="1"/>
</dbReference>
<dbReference type="SUPFAM" id="SSF52540">
    <property type="entry name" value="P-loop containing nucleoside triphosphate hydrolases"/>
    <property type="match status" value="1"/>
</dbReference>
<reference evidence="3" key="1">
    <citation type="journal article" date="2019" name="Int. J. Syst. Evol. Microbiol.">
        <title>The Global Catalogue of Microorganisms (GCM) 10K type strain sequencing project: providing services to taxonomists for standard genome sequencing and annotation.</title>
        <authorList>
            <consortium name="The Broad Institute Genomics Platform"/>
            <consortium name="The Broad Institute Genome Sequencing Center for Infectious Disease"/>
            <person name="Wu L."/>
            <person name="Ma J."/>
        </authorList>
    </citation>
    <scope>NUCLEOTIDE SEQUENCE [LARGE SCALE GENOMIC DNA]</scope>
    <source>
        <strain evidence="3">CGMCC-1.15741</strain>
    </source>
</reference>
<dbReference type="PANTHER" id="PTHR12788:SF10">
    <property type="entry name" value="PROTEIN-TYROSINE SULFOTRANSFERASE"/>
    <property type="match status" value="1"/>
</dbReference>
<keyword evidence="1" id="KW-0808">Transferase</keyword>
<accession>A0ABW1S6E2</accession>
<dbReference type="InterPro" id="IPR027417">
    <property type="entry name" value="P-loop_NTPase"/>
</dbReference>
<evidence type="ECO:0000256" key="1">
    <source>
        <dbReference type="ARBA" id="ARBA00022679"/>
    </source>
</evidence>
<dbReference type="Gene3D" id="1.25.40.10">
    <property type="entry name" value="Tetratricopeptide repeat domain"/>
    <property type="match status" value="1"/>
</dbReference>
<comment type="caution">
    <text evidence="2">The sequence shown here is derived from an EMBL/GenBank/DDBJ whole genome shotgun (WGS) entry which is preliminary data.</text>
</comment>
<protein>
    <submittedName>
        <fullName evidence="2">Tetratricopeptide repeat-containing sulfotransferase family protein</fullName>
    </submittedName>
</protein>
<dbReference type="InterPro" id="IPR011990">
    <property type="entry name" value="TPR-like_helical_dom_sf"/>
</dbReference>
<proteinExistence type="predicted"/>